<dbReference type="InterPro" id="IPR029044">
    <property type="entry name" value="Nucleotide-diphossugar_trans"/>
</dbReference>
<dbReference type="GO" id="GO:0016758">
    <property type="term" value="F:hexosyltransferase activity"/>
    <property type="evidence" value="ECO:0007669"/>
    <property type="project" value="UniProtKB-ARBA"/>
</dbReference>
<sequence>MRKNRAVRVSVVVPVHDPGRWITDLLDSLRAQTLDPADFEVVFVDDGSTDGTPDLLDAAAAESPHFRVIRTPASGWPGRPRNLGIDAARGDYVFLADHDDRLAPDALERLVDFADERGSDVVIGRIVGVDRPAPTRIFARTLVDAQEDPGLLMTSLTPQKLYRRAFLNEHGIRFPEGPRRLEDHVFVTTAYVRARRVSVYADSIVYWFVLRDDGGNASRRPIEWAGYYANAAESVAVVDAEVPDEERRVVMRSRWLRTEALSRLRGRRLLGTGDRDGLLAAAGAFVRARYPTAEIDRLPAPDRLVGRLLLEGREADVVAFAEWEAALTPVVAVTDAEIAGDRLRVSLRAEPGWSAPLPDALQALPPDFPALAELEHLGDLPADAALEADLRRGDGVLVRATTTTEAADGVLTGTAAVDLASGALDGGAWRLRTALTGRSPAAPLVRAPVAAPPVSIGPLRVALAVDAKGRLLLRAERRGAIPAARRLAGRALRRLRR</sequence>
<dbReference type="InterPro" id="IPR054028">
    <property type="entry name" value="TarS/TarP_linker"/>
</dbReference>
<dbReference type="Gene3D" id="3.90.550.10">
    <property type="entry name" value="Spore Coat Polysaccharide Biosynthesis Protein SpsA, Chain A"/>
    <property type="match status" value="1"/>
</dbReference>
<name>A0A3A1U0E3_9MICO</name>
<keyword evidence="4" id="KW-1185">Reference proteome</keyword>
<dbReference type="CDD" id="cd00761">
    <property type="entry name" value="Glyco_tranf_GTA_type"/>
    <property type="match status" value="1"/>
</dbReference>
<keyword evidence="3" id="KW-0808">Transferase</keyword>
<dbReference type="EMBL" id="QXTG01000002">
    <property type="protein sequence ID" value="RIX28395.1"/>
    <property type="molecule type" value="Genomic_DNA"/>
</dbReference>
<dbReference type="Proteomes" id="UP000265742">
    <property type="component" value="Unassembled WGS sequence"/>
</dbReference>
<dbReference type="AlphaFoldDB" id="A0A3A1U0E3"/>
<dbReference type="PANTHER" id="PTHR22916:SF3">
    <property type="entry name" value="UDP-GLCNAC:BETAGAL BETA-1,3-N-ACETYLGLUCOSAMINYLTRANSFERASE-LIKE PROTEIN 1"/>
    <property type="match status" value="1"/>
</dbReference>
<feature type="domain" description="TarS/TarP linker" evidence="2">
    <location>
        <begin position="225"/>
        <end position="321"/>
    </location>
</feature>
<gene>
    <name evidence="3" type="ORF">D1781_13245</name>
</gene>
<comment type="caution">
    <text evidence="3">The sequence shown here is derived from an EMBL/GenBank/DDBJ whole genome shotgun (WGS) entry which is preliminary data.</text>
</comment>
<evidence type="ECO:0000259" key="1">
    <source>
        <dbReference type="Pfam" id="PF00535"/>
    </source>
</evidence>
<reference evidence="4" key="1">
    <citation type="submission" date="2018-09" db="EMBL/GenBank/DDBJ databases">
        <authorList>
            <person name="Kim I."/>
        </authorList>
    </citation>
    <scope>NUCLEOTIDE SEQUENCE [LARGE SCALE GENOMIC DNA]</scope>
    <source>
        <strain evidence="4">DD4a</strain>
    </source>
</reference>
<organism evidence="3 4">
    <name type="scientific">Amnibacterium setariae</name>
    <dbReference type="NCBI Taxonomy" id="2306585"/>
    <lineage>
        <taxon>Bacteria</taxon>
        <taxon>Bacillati</taxon>
        <taxon>Actinomycetota</taxon>
        <taxon>Actinomycetes</taxon>
        <taxon>Micrococcales</taxon>
        <taxon>Microbacteriaceae</taxon>
        <taxon>Amnibacterium</taxon>
    </lineage>
</organism>
<evidence type="ECO:0000313" key="3">
    <source>
        <dbReference type="EMBL" id="RIX28395.1"/>
    </source>
</evidence>
<proteinExistence type="predicted"/>
<feature type="domain" description="Glycosyltransferase 2-like" evidence="1">
    <location>
        <begin position="10"/>
        <end position="136"/>
    </location>
</feature>
<dbReference type="InterPro" id="IPR001173">
    <property type="entry name" value="Glyco_trans_2-like"/>
</dbReference>
<dbReference type="SUPFAM" id="SSF53448">
    <property type="entry name" value="Nucleotide-diphospho-sugar transferases"/>
    <property type="match status" value="1"/>
</dbReference>
<dbReference type="Pfam" id="PF22181">
    <property type="entry name" value="TarS_linker"/>
    <property type="match status" value="1"/>
</dbReference>
<evidence type="ECO:0000259" key="2">
    <source>
        <dbReference type="Pfam" id="PF22181"/>
    </source>
</evidence>
<protein>
    <submittedName>
        <fullName evidence="3">Glycosyltransferase family 2 protein</fullName>
    </submittedName>
</protein>
<accession>A0A3A1U0E3</accession>
<evidence type="ECO:0000313" key="4">
    <source>
        <dbReference type="Proteomes" id="UP000265742"/>
    </source>
</evidence>
<dbReference type="PANTHER" id="PTHR22916">
    <property type="entry name" value="GLYCOSYLTRANSFERASE"/>
    <property type="match status" value="1"/>
</dbReference>
<dbReference type="Pfam" id="PF00535">
    <property type="entry name" value="Glycos_transf_2"/>
    <property type="match status" value="1"/>
</dbReference>